<dbReference type="Gene3D" id="3.90.550.10">
    <property type="entry name" value="Spore Coat Polysaccharide Biosynthesis Protein SpsA, Chain A"/>
    <property type="match status" value="1"/>
</dbReference>
<dbReference type="AlphaFoldDB" id="R9PKY6"/>
<dbReference type="Proteomes" id="UP000014461">
    <property type="component" value="Unassembled WGS sequence"/>
</dbReference>
<gene>
    <name evidence="1" type="ORF">AALB_2124</name>
</gene>
<name>R9PKY6_AGAAL</name>
<reference evidence="1" key="1">
    <citation type="journal article" date="2013" name="Genome Announc.">
        <title>Draft Genome Sequence of Agarivorans albus Strain MKT 106T, an Agarolytic Marine Bacterium.</title>
        <authorList>
            <person name="Yasuike M."/>
            <person name="Nakamura Y."/>
            <person name="Kai W."/>
            <person name="Fujiwara A."/>
            <person name="Fukui Y."/>
            <person name="Satomi M."/>
            <person name="Sano M."/>
        </authorList>
    </citation>
    <scope>NUCLEOTIDE SEQUENCE [LARGE SCALE GENOMIC DNA]</scope>
</reference>
<dbReference type="InterPro" id="IPR029044">
    <property type="entry name" value="Nucleotide-diphossugar_trans"/>
</dbReference>
<accession>R9PKY6</accession>
<evidence type="ECO:0000313" key="1">
    <source>
        <dbReference type="EMBL" id="GAD02044.1"/>
    </source>
</evidence>
<organism evidence="1 2">
    <name type="scientific">Agarivorans albus MKT 106</name>
    <dbReference type="NCBI Taxonomy" id="1331007"/>
    <lineage>
        <taxon>Bacteria</taxon>
        <taxon>Pseudomonadati</taxon>
        <taxon>Pseudomonadota</taxon>
        <taxon>Gammaproteobacteria</taxon>
        <taxon>Alteromonadales</taxon>
        <taxon>Alteromonadaceae</taxon>
        <taxon>Agarivorans</taxon>
    </lineage>
</organism>
<dbReference type="STRING" id="1331007.AALB_2124"/>
<evidence type="ECO:0000313" key="2">
    <source>
        <dbReference type="Proteomes" id="UP000014461"/>
    </source>
</evidence>
<dbReference type="EMBL" id="BARX01000013">
    <property type="protein sequence ID" value="GAD02044.1"/>
    <property type="molecule type" value="Genomic_DNA"/>
</dbReference>
<sequence>MQVLDVIINQHQTEPGNYYFSNSVFPIIVEANAKNLSCLADVLSLPVAKQRSIKAFLNLIQATEIEVPKELAPAMVNTNTPEQWQHIQDKVGES</sequence>
<proteinExistence type="predicted"/>
<protein>
    <submittedName>
        <fullName evidence="1">Uncharacterized protein</fullName>
    </submittedName>
</protein>
<keyword evidence="2" id="KW-1185">Reference proteome</keyword>
<comment type="caution">
    <text evidence="1">The sequence shown here is derived from an EMBL/GenBank/DDBJ whole genome shotgun (WGS) entry which is preliminary data.</text>
</comment>